<keyword evidence="1" id="KW-0472">Membrane</keyword>
<evidence type="ECO:0000313" key="3">
    <source>
        <dbReference type="Proteomes" id="UP000242715"/>
    </source>
</evidence>
<feature type="transmembrane region" description="Helical" evidence="1">
    <location>
        <begin position="276"/>
        <end position="298"/>
    </location>
</feature>
<reference evidence="3" key="1">
    <citation type="journal article" date="2017" name="Front. Plant Sci.">
        <title>Climate Clever Clovers: New Paradigm to Reduce the Environmental Footprint of Ruminants by Breeding Low Methanogenic Forages Utilizing Haplotype Variation.</title>
        <authorList>
            <person name="Kaur P."/>
            <person name="Appels R."/>
            <person name="Bayer P.E."/>
            <person name="Keeble-Gagnere G."/>
            <person name="Wang J."/>
            <person name="Hirakawa H."/>
            <person name="Shirasawa K."/>
            <person name="Vercoe P."/>
            <person name="Stefanova K."/>
            <person name="Durmic Z."/>
            <person name="Nichols P."/>
            <person name="Revell C."/>
            <person name="Isobe S.N."/>
            <person name="Edwards D."/>
            <person name="Erskine W."/>
        </authorList>
    </citation>
    <scope>NUCLEOTIDE SEQUENCE [LARGE SCALE GENOMIC DNA]</scope>
    <source>
        <strain evidence="3">cv. Daliak</strain>
    </source>
</reference>
<feature type="transmembrane region" description="Helical" evidence="1">
    <location>
        <begin position="230"/>
        <end position="256"/>
    </location>
</feature>
<feature type="transmembrane region" description="Helical" evidence="1">
    <location>
        <begin position="126"/>
        <end position="148"/>
    </location>
</feature>
<feature type="transmembrane region" description="Helical" evidence="1">
    <location>
        <begin position="26"/>
        <end position="46"/>
    </location>
</feature>
<dbReference type="OrthoDB" id="1915303at2759"/>
<evidence type="ECO:0000313" key="2">
    <source>
        <dbReference type="EMBL" id="GAU24487.1"/>
    </source>
</evidence>
<keyword evidence="3" id="KW-1185">Reference proteome</keyword>
<dbReference type="AlphaFoldDB" id="A0A2Z6N5J5"/>
<evidence type="ECO:0000256" key="1">
    <source>
        <dbReference type="SAM" id="Phobius"/>
    </source>
</evidence>
<keyword evidence="1" id="KW-0812">Transmembrane</keyword>
<feature type="transmembrane region" description="Helical" evidence="1">
    <location>
        <begin position="58"/>
        <end position="75"/>
    </location>
</feature>
<protein>
    <submittedName>
        <fullName evidence="2">Uncharacterized protein</fullName>
    </submittedName>
</protein>
<organism evidence="2 3">
    <name type="scientific">Trifolium subterraneum</name>
    <name type="common">Subterranean clover</name>
    <dbReference type="NCBI Taxonomy" id="3900"/>
    <lineage>
        <taxon>Eukaryota</taxon>
        <taxon>Viridiplantae</taxon>
        <taxon>Streptophyta</taxon>
        <taxon>Embryophyta</taxon>
        <taxon>Tracheophyta</taxon>
        <taxon>Spermatophyta</taxon>
        <taxon>Magnoliopsida</taxon>
        <taxon>eudicotyledons</taxon>
        <taxon>Gunneridae</taxon>
        <taxon>Pentapetalae</taxon>
        <taxon>rosids</taxon>
        <taxon>fabids</taxon>
        <taxon>Fabales</taxon>
        <taxon>Fabaceae</taxon>
        <taxon>Papilionoideae</taxon>
        <taxon>50 kb inversion clade</taxon>
        <taxon>NPAAA clade</taxon>
        <taxon>Hologalegina</taxon>
        <taxon>IRL clade</taxon>
        <taxon>Trifolieae</taxon>
        <taxon>Trifolium</taxon>
    </lineage>
</organism>
<dbReference type="PANTHER" id="PTHR35307">
    <property type="entry name" value="PROTEIN, PUTATIVE-RELATED"/>
    <property type="match status" value="1"/>
</dbReference>
<dbReference type="EMBL" id="DF973291">
    <property type="protein sequence ID" value="GAU24487.1"/>
    <property type="molecule type" value="Genomic_DNA"/>
</dbReference>
<feature type="transmembrane region" description="Helical" evidence="1">
    <location>
        <begin position="95"/>
        <end position="114"/>
    </location>
</feature>
<dbReference type="PANTHER" id="PTHR35307:SF3">
    <property type="entry name" value="DUF4220 DOMAIN-CONTAINING PROTEIN"/>
    <property type="match status" value="1"/>
</dbReference>
<sequence length="390" mass="44081">MKMAKNMCNSEGTLDDTEFSKPMPWIGIYIATASLLCLISMAADLIKGFKARKLWFPCKYFCLNATSLTIIAVTVKLSVDLNTPMPHRHDQLAKLASSAIICTIMANSMPSLGVTQNTETMMNVMAMAILVITMIVNICIQFATGVIYEFWVEHGVIMFLMIVLLMIMTSSALSLTKTKHYMELKYQMNEEVLREISNKKEQEFSNVSDKVRDELMKFWMMAHTSSPQFLLGRSVSCTASGAFCVLSTLTLLEAILRSYFMPWTVKFCIGECDYKWSTILILIVQVGAVGVGSIAPAFRWFSAVKYSSIEEREDCVRQAVLFLGKTKKIIEMLEKRAYPKVNFCRGTNVEDWHLMHKQKKFCCPSALSSSKENDAYTDPSKLRDVCLNID</sequence>
<accession>A0A2Z6N5J5</accession>
<proteinExistence type="predicted"/>
<name>A0A2Z6N5J5_TRISU</name>
<dbReference type="Proteomes" id="UP000242715">
    <property type="component" value="Unassembled WGS sequence"/>
</dbReference>
<keyword evidence="1" id="KW-1133">Transmembrane helix</keyword>
<gene>
    <name evidence="2" type="ORF">TSUD_155980</name>
</gene>
<feature type="transmembrane region" description="Helical" evidence="1">
    <location>
        <begin position="154"/>
        <end position="175"/>
    </location>
</feature>